<keyword evidence="2" id="KW-0934">Plastid</keyword>
<keyword evidence="1" id="KW-0812">Transmembrane</keyword>
<feature type="transmembrane region" description="Helical" evidence="1">
    <location>
        <begin position="29"/>
        <end position="48"/>
    </location>
</feature>
<sequence length="197" mass="22099">MNPPFLKQKIFNNESLEVSLPGVRNISSFIISIIVFFGGVALSFTSLYNCLNISNSTIGLGTAQEFTMAIYGGLGITVGSLLFYSIWVDLGKRVIRFEPTGPSVRTVIRGFPAINMFTVTSLKSQVIRVVYSLESGRRKQDVFLTSFNKNAPSSLLWEISDPKLFEVSEKFIAYVCKELSLSWSTTYKDQWFSTIEK</sequence>
<protein>
    <submittedName>
        <fullName evidence="2">Photosystem I assembly protein Ycf4</fullName>
    </submittedName>
</protein>
<gene>
    <name evidence="2" type="primary">ycf4</name>
</gene>
<evidence type="ECO:0000256" key="1">
    <source>
        <dbReference type="SAM" id="Phobius"/>
    </source>
</evidence>
<reference evidence="2" key="1">
    <citation type="journal article" date="2015" name="Sci. Rep.">
        <title>Updating algal evolutionary relationships through plastid genome sequencing: did alveolate plastids emerge through endosymbiosis of an ochrophyte?</title>
        <authorList>
            <person name="Sevcikova T."/>
            <person name="Horak A."/>
            <person name="Klimes V."/>
            <person name="Zbrankova V."/>
            <person name="Demir-Hilton E."/>
            <person name="Sudek S."/>
            <person name="Jenkins J."/>
            <person name="Schmutz J."/>
            <person name="Pribyl P."/>
            <person name="Fousek J."/>
            <person name="Vlcek C."/>
            <person name="Lang B.F."/>
            <person name="Obornik M."/>
            <person name="Worden A.Z."/>
            <person name="Elias M."/>
        </authorList>
    </citation>
    <scope>NUCLEOTIDE SEQUENCE</scope>
</reference>
<dbReference type="RefSeq" id="YP_009131333.1">
    <property type="nucleotide sequence ID" value="NC_026851.1"/>
</dbReference>
<evidence type="ECO:0000313" key="2">
    <source>
        <dbReference type="EMBL" id="AIB04124.1"/>
    </source>
</evidence>
<dbReference type="AlphaFoldDB" id="A0A0D3M5K2"/>
<keyword evidence="1" id="KW-1133">Transmembrane helix</keyword>
<geneLocation type="plastid" evidence="2"/>
<organism evidence="2">
    <name type="scientific">Trachydiscus minutus</name>
    <dbReference type="NCBI Taxonomy" id="1032745"/>
    <lineage>
        <taxon>Eukaryota</taxon>
        <taxon>Sar</taxon>
        <taxon>Stramenopiles</taxon>
        <taxon>Ochrophyta</taxon>
        <taxon>Eustigmatophyceae</taxon>
        <taxon>Goniochloridales</taxon>
        <taxon>Goniochloridaceae</taxon>
        <taxon>Trachydiscus</taxon>
    </lineage>
</organism>
<dbReference type="EMBL" id="KJ624065">
    <property type="protein sequence ID" value="AIB04124.1"/>
    <property type="molecule type" value="Genomic_DNA"/>
</dbReference>
<proteinExistence type="predicted"/>
<keyword evidence="1" id="KW-0472">Membrane</keyword>
<accession>A0A0D3M5K2</accession>
<name>A0A0D3M5K2_9STRA</name>
<dbReference type="GeneID" id="24121332"/>
<feature type="transmembrane region" description="Helical" evidence="1">
    <location>
        <begin position="68"/>
        <end position="87"/>
    </location>
</feature>